<evidence type="ECO:0000313" key="1">
    <source>
        <dbReference type="EMBL" id="SHG54947.1"/>
    </source>
</evidence>
<evidence type="ECO:0008006" key="3">
    <source>
        <dbReference type="Google" id="ProtNLM"/>
    </source>
</evidence>
<name>A0A1M5KQ83_9SPHI</name>
<dbReference type="EMBL" id="FQUQ01000006">
    <property type="protein sequence ID" value="SHG54947.1"/>
    <property type="molecule type" value="Genomic_DNA"/>
</dbReference>
<protein>
    <recommendedName>
        <fullName evidence="3">FG-GAP repeat-containing protein</fullName>
    </recommendedName>
</protein>
<reference evidence="2" key="1">
    <citation type="submission" date="2016-11" db="EMBL/GenBank/DDBJ databases">
        <authorList>
            <person name="Varghese N."/>
            <person name="Submissions S."/>
        </authorList>
    </citation>
    <scope>NUCLEOTIDE SEQUENCE [LARGE SCALE GENOMIC DNA]</scope>
    <source>
        <strain evidence="2">DSM 16990</strain>
    </source>
</reference>
<sequence>MLLVIFGCKQPKKKVEKAIQPKIEIKKFYVGDINNDKENDTAFISFKRNIETNEIEGLENNCCMKIEFKDSIPSITLDQSLGIFIAKTEDLNNDKVNEIIIFAQTNEGYWNNISVWSFKGRKWNEIARTKAFISENQDFENRIIKEKGNYYLIGENQWKENENGDFEKVKVKI</sequence>
<keyword evidence="2" id="KW-1185">Reference proteome</keyword>
<gene>
    <name evidence="1" type="ORF">SAMN04488522_10648</name>
</gene>
<dbReference type="Proteomes" id="UP000184287">
    <property type="component" value="Unassembled WGS sequence"/>
</dbReference>
<evidence type="ECO:0000313" key="2">
    <source>
        <dbReference type="Proteomes" id="UP000184287"/>
    </source>
</evidence>
<organism evidence="1 2">
    <name type="scientific">Pedobacter caeni</name>
    <dbReference type="NCBI Taxonomy" id="288992"/>
    <lineage>
        <taxon>Bacteria</taxon>
        <taxon>Pseudomonadati</taxon>
        <taxon>Bacteroidota</taxon>
        <taxon>Sphingobacteriia</taxon>
        <taxon>Sphingobacteriales</taxon>
        <taxon>Sphingobacteriaceae</taxon>
        <taxon>Pedobacter</taxon>
    </lineage>
</organism>
<dbReference type="AlphaFoldDB" id="A0A1M5KQ83"/>
<proteinExistence type="predicted"/>
<accession>A0A1M5KQ83</accession>